<feature type="transmembrane region" description="Helical" evidence="6">
    <location>
        <begin position="484"/>
        <end position="503"/>
    </location>
</feature>
<evidence type="ECO:0000256" key="5">
    <source>
        <dbReference type="ARBA" id="ARBA00023136"/>
    </source>
</evidence>
<comment type="subcellular location">
    <subcellularLocation>
        <location evidence="1">Cell membrane</location>
        <topology evidence="1">Multi-pass membrane protein</topology>
    </subcellularLocation>
</comment>
<evidence type="ECO:0000256" key="4">
    <source>
        <dbReference type="ARBA" id="ARBA00022989"/>
    </source>
</evidence>
<feature type="transmembrane region" description="Helical" evidence="6">
    <location>
        <begin position="460"/>
        <end position="478"/>
    </location>
</feature>
<dbReference type="PANTHER" id="PTHR30619">
    <property type="entry name" value="DNA INTERNALIZATION/COMPETENCE PROTEIN COMEC/REC2"/>
    <property type="match status" value="1"/>
</dbReference>
<protein>
    <submittedName>
        <fullName evidence="9">ComEC family competence protein</fullName>
    </submittedName>
</protein>
<keyword evidence="4 6" id="KW-1133">Transmembrane helix</keyword>
<dbReference type="Proteomes" id="UP000297741">
    <property type="component" value="Unassembled WGS sequence"/>
</dbReference>
<dbReference type="InterPro" id="IPR004477">
    <property type="entry name" value="ComEC_N"/>
</dbReference>
<feature type="transmembrane region" description="Helical" evidence="6">
    <location>
        <begin position="383"/>
        <end position="406"/>
    </location>
</feature>
<dbReference type="PANTHER" id="PTHR30619:SF1">
    <property type="entry name" value="RECOMBINATION PROTEIN 2"/>
    <property type="match status" value="1"/>
</dbReference>
<feature type="domain" description="ComEC/Rec2-related protein" evidence="7">
    <location>
        <begin position="226"/>
        <end position="501"/>
    </location>
</feature>
<name>A0ABY2KK30_9RHOB</name>
<evidence type="ECO:0000259" key="7">
    <source>
        <dbReference type="Pfam" id="PF03772"/>
    </source>
</evidence>
<reference evidence="9 10" key="1">
    <citation type="submission" date="2018-11" db="EMBL/GenBank/DDBJ databases">
        <title>Tabrizicola sp. isolated from sediment of alpine lake.</title>
        <authorList>
            <person name="Liu Z."/>
        </authorList>
    </citation>
    <scope>NUCLEOTIDE SEQUENCE [LARGE SCALE GENOMIC DNA]</scope>
    <source>
        <strain evidence="9 10">DRYC-M-16</strain>
    </source>
</reference>
<keyword evidence="5 6" id="KW-0472">Membrane</keyword>
<feature type="transmembrane region" description="Helical" evidence="6">
    <location>
        <begin position="6"/>
        <end position="24"/>
    </location>
</feature>
<feature type="transmembrane region" description="Helical" evidence="6">
    <location>
        <begin position="31"/>
        <end position="50"/>
    </location>
</feature>
<feature type="transmembrane region" description="Helical" evidence="6">
    <location>
        <begin position="287"/>
        <end position="308"/>
    </location>
</feature>
<proteinExistence type="predicted"/>
<evidence type="ECO:0000313" key="10">
    <source>
        <dbReference type="Proteomes" id="UP000297741"/>
    </source>
</evidence>
<dbReference type="Pfam" id="PF13567">
    <property type="entry name" value="DUF4131"/>
    <property type="match status" value="1"/>
</dbReference>
<dbReference type="InterPro" id="IPR052159">
    <property type="entry name" value="Competence_DNA_uptake"/>
</dbReference>
<organism evidence="9 10">
    <name type="scientific">Pseudotabrizicola sediminis</name>
    <dbReference type="NCBI Taxonomy" id="2486418"/>
    <lineage>
        <taxon>Bacteria</taxon>
        <taxon>Pseudomonadati</taxon>
        <taxon>Pseudomonadota</taxon>
        <taxon>Alphaproteobacteria</taxon>
        <taxon>Rhodobacterales</taxon>
        <taxon>Paracoccaceae</taxon>
        <taxon>Pseudotabrizicola</taxon>
    </lineage>
</organism>
<keyword evidence="10" id="KW-1185">Reference proteome</keyword>
<evidence type="ECO:0000256" key="1">
    <source>
        <dbReference type="ARBA" id="ARBA00004651"/>
    </source>
</evidence>
<feature type="domain" description="DUF4131" evidence="8">
    <location>
        <begin position="32"/>
        <end position="184"/>
    </location>
</feature>
<dbReference type="EMBL" id="RPEM01000008">
    <property type="protein sequence ID" value="TGD42785.1"/>
    <property type="molecule type" value="Genomic_DNA"/>
</dbReference>
<evidence type="ECO:0000256" key="3">
    <source>
        <dbReference type="ARBA" id="ARBA00022692"/>
    </source>
</evidence>
<keyword evidence="2" id="KW-1003">Cell membrane</keyword>
<feature type="transmembrane region" description="Helical" evidence="6">
    <location>
        <begin position="426"/>
        <end position="453"/>
    </location>
</feature>
<dbReference type="InterPro" id="IPR025405">
    <property type="entry name" value="DUF4131"/>
</dbReference>
<keyword evidence="3 6" id="KW-0812">Transmembrane</keyword>
<accession>A0ABY2KK30</accession>
<dbReference type="NCBIfam" id="TIGR00360">
    <property type="entry name" value="ComEC_N-term"/>
    <property type="match status" value="1"/>
</dbReference>
<evidence type="ECO:0000313" key="9">
    <source>
        <dbReference type="EMBL" id="TGD42785.1"/>
    </source>
</evidence>
<sequence length="689" mass="71988">MARGTLFPWVPLFMGVGVAGWFSLPSEPGLAVYAAAAAVLALAICLRLLAPDVLHPWGIAMGAVAVGVLACGLRVQVVQAPMLEFRYYGPVTGRVVWIDRSQSDALRITLDRVQLDRVAPERLPDQVRIALRGKTPGHVPFPGEVVMTTAHLAAPNGPVEPGSFDFRRMAFFDGLGAVGYTTAPVMLWSVPEPGARPVDQMRSALANAMREAMPSQAGAYAAGAMTGDRSGITEETVKALRDSSLAHLLAISGMNLAFLIAFVFGLFRYGLALIPYVALRVNSKKVAALASLGVAAFYLALSGANVATERAFIMVSVMLGAVLLDRKALTLRSVAIAGVILLAWKPESLLEPGFQMSFAATVALIAGFREVDQRVVAGRLPRWAMPVFTLVLSSVIGGFATAPYAAATFNRYADYGLIANLLTVPVMGSVVMPAGAVAALLAPFGLAAPALWVMERGSAWILWVAHWVAGWDGSVTAIPSPGPWVIPLVTLAGSWFILWRGWVRALSLGPAVLALALWVGVERPLVLISADGGLVGVLGPEGRALSAPRGAGFAAQNWLANDGDLTAQEDAAARPGMAGAAGARQFQAGGVTGVALKGKGAADRLAAACAQADLVVISVPVDQPPDGCLVLDEVLLSHAGGLALYPDGQGLRVVAASANRRAWSSPRRADGLVEVIRPRALQGAVAARQ</sequence>
<dbReference type="Pfam" id="PF03772">
    <property type="entry name" value="Competence"/>
    <property type="match status" value="1"/>
</dbReference>
<evidence type="ECO:0000256" key="2">
    <source>
        <dbReference type="ARBA" id="ARBA00022475"/>
    </source>
</evidence>
<comment type="caution">
    <text evidence="9">The sequence shown here is derived from an EMBL/GenBank/DDBJ whole genome shotgun (WGS) entry which is preliminary data.</text>
</comment>
<gene>
    <name evidence="9" type="ORF">EEB11_13345</name>
</gene>
<evidence type="ECO:0000256" key="6">
    <source>
        <dbReference type="SAM" id="Phobius"/>
    </source>
</evidence>
<feature type="transmembrane region" description="Helical" evidence="6">
    <location>
        <begin position="56"/>
        <end position="77"/>
    </location>
</feature>
<feature type="transmembrane region" description="Helical" evidence="6">
    <location>
        <begin position="245"/>
        <end position="267"/>
    </location>
</feature>
<evidence type="ECO:0000259" key="8">
    <source>
        <dbReference type="Pfam" id="PF13567"/>
    </source>
</evidence>